<name>A0A381SPA8_9ZZZZ</name>
<proteinExistence type="predicted"/>
<dbReference type="Pfam" id="PF00535">
    <property type="entry name" value="Glycos_transf_2"/>
    <property type="match status" value="1"/>
</dbReference>
<dbReference type="InterPro" id="IPR029044">
    <property type="entry name" value="Nucleotide-diphossugar_trans"/>
</dbReference>
<protein>
    <recommendedName>
        <fullName evidence="1">Glycosyltransferase 2-like domain-containing protein</fullName>
    </recommendedName>
</protein>
<reference evidence="2" key="1">
    <citation type="submission" date="2018-05" db="EMBL/GenBank/DDBJ databases">
        <authorList>
            <person name="Lanie J.A."/>
            <person name="Ng W.-L."/>
            <person name="Kazmierczak K.M."/>
            <person name="Andrzejewski T.M."/>
            <person name="Davidsen T.M."/>
            <person name="Wayne K.J."/>
            <person name="Tettelin H."/>
            <person name="Glass J.I."/>
            <person name="Rusch D."/>
            <person name="Podicherti R."/>
            <person name="Tsui H.-C.T."/>
            <person name="Winkler M.E."/>
        </authorList>
    </citation>
    <scope>NUCLEOTIDE SEQUENCE</scope>
</reference>
<dbReference type="InterPro" id="IPR001173">
    <property type="entry name" value="Glyco_trans_2-like"/>
</dbReference>
<sequence length="509" mass="58619">MDLIESLKRQERLREDYWKNVDYFLPVRLKWRAQMVRHLFHLFPENSLLEVGSGSCQWTREISAANGNHNPICAAIFNKEMYERNQHGCFPENIERIHLDSFPGKLSERRFDFIVGYQLLTDENAGMLLSELKGLLKPGGQILLFDPNPWNPYHKVRRLVSKLFFFFKRAKKIQHFNRIDLSSLLSEIGYIKIKILPYDFLFPPLPKILLWPMQNLSLILENFPYVRNFAGSLFTWAQKPAEENWKRSMSSLALHDCFKGRLSVVVPSRNEELNILPLIENLQACYGDYIKEIIVVDDNSRDGTAKVTESLALEDSRIKLIRRNMPNGVGRALRDGFDAANGDFVLTMDCDFQHLLPELTGLFDAIANGADVAVGSRFSRESVLLNYAFTKILANRGFHIVANILLGRHFRDVTNNLKLMRKEVLKCLVLESNDFAANAETGLQPILLGFKVKEVPISWINRSVDMGFSSFNLMSTGPNYFVVLFRLVFRKWMGRRIVLHPSVKSTVKN</sequence>
<dbReference type="AlphaFoldDB" id="A0A381SPA8"/>
<dbReference type="PANTHER" id="PTHR48090:SF7">
    <property type="entry name" value="RFBJ PROTEIN"/>
    <property type="match status" value="1"/>
</dbReference>
<evidence type="ECO:0000313" key="2">
    <source>
        <dbReference type="EMBL" id="SVA05254.1"/>
    </source>
</evidence>
<organism evidence="2">
    <name type="scientific">marine metagenome</name>
    <dbReference type="NCBI Taxonomy" id="408172"/>
    <lineage>
        <taxon>unclassified sequences</taxon>
        <taxon>metagenomes</taxon>
        <taxon>ecological metagenomes</taxon>
    </lineage>
</organism>
<dbReference type="CDD" id="cd04179">
    <property type="entry name" value="DPM_DPG-synthase_like"/>
    <property type="match status" value="1"/>
</dbReference>
<dbReference type="Gene3D" id="3.90.550.10">
    <property type="entry name" value="Spore Coat Polysaccharide Biosynthesis Protein SpsA, Chain A"/>
    <property type="match status" value="1"/>
</dbReference>
<dbReference type="EMBL" id="UINC01003318">
    <property type="protein sequence ID" value="SVA05254.1"/>
    <property type="molecule type" value="Genomic_DNA"/>
</dbReference>
<dbReference type="InterPro" id="IPR050256">
    <property type="entry name" value="Glycosyltransferase_2"/>
</dbReference>
<accession>A0A381SPA8</accession>
<dbReference type="PANTHER" id="PTHR48090">
    <property type="entry name" value="UNDECAPRENYL-PHOSPHATE 4-DEOXY-4-FORMAMIDO-L-ARABINOSE TRANSFERASE-RELATED"/>
    <property type="match status" value="1"/>
</dbReference>
<evidence type="ECO:0000259" key="1">
    <source>
        <dbReference type="Pfam" id="PF00535"/>
    </source>
</evidence>
<gene>
    <name evidence="2" type="ORF">METZ01_LOCUS58108</name>
</gene>
<dbReference type="SUPFAM" id="SSF53448">
    <property type="entry name" value="Nucleotide-diphospho-sugar transferases"/>
    <property type="match status" value="1"/>
</dbReference>
<dbReference type="InterPro" id="IPR029063">
    <property type="entry name" value="SAM-dependent_MTases_sf"/>
</dbReference>
<dbReference type="Gene3D" id="3.40.50.150">
    <property type="entry name" value="Vaccinia Virus protein VP39"/>
    <property type="match status" value="1"/>
</dbReference>
<feature type="domain" description="Glycosyltransferase 2-like" evidence="1">
    <location>
        <begin position="263"/>
        <end position="428"/>
    </location>
</feature>
<dbReference type="SUPFAM" id="SSF53335">
    <property type="entry name" value="S-adenosyl-L-methionine-dependent methyltransferases"/>
    <property type="match status" value="1"/>
</dbReference>